<evidence type="ECO:0000259" key="7">
    <source>
        <dbReference type="PROSITE" id="PS51123"/>
    </source>
</evidence>
<dbReference type="InterPro" id="IPR050330">
    <property type="entry name" value="Bact_OuterMem_StrucFunc"/>
</dbReference>
<dbReference type="SUPFAM" id="SSF49464">
    <property type="entry name" value="Carboxypeptidase regulatory domain-like"/>
    <property type="match status" value="1"/>
</dbReference>
<feature type="domain" description="OmpA-like" evidence="7">
    <location>
        <begin position="521"/>
        <end position="637"/>
    </location>
</feature>
<evidence type="ECO:0000256" key="1">
    <source>
        <dbReference type="ARBA" id="ARBA00004442"/>
    </source>
</evidence>
<keyword evidence="6" id="KW-0732">Signal</keyword>
<dbReference type="SUPFAM" id="SSF103088">
    <property type="entry name" value="OmpA-like"/>
    <property type="match status" value="1"/>
</dbReference>
<evidence type="ECO:0000313" key="9">
    <source>
        <dbReference type="Proteomes" id="UP000267223"/>
    </source>
</evidence>
<dbReference type="SUPFAM" id="SSF48452">
    <property type="entry name" value="TPR-like"/>
    <property type="match status" value="1"/>
</dbReference>
<dbReference type="RefSeq" id="WP_123120003.1">
    <property type="nucleotide sequence ID" value="NZ_RJJR01000004.1"/>
</dbReference>
<dbReference type="PRINTS" id="PR01021">
    <property type="entry name" value="OMPADOMAIN"/>
</dbReference>
<dbReference type="InterPro" id="IPR011042">
    <property type="entry name" value="6-blade_b-propeller_TolB-like"/>
</dbReference>
<evidence type="ECO:0000256" key="3">
    <source>
        <dbReference type="ARBA" id="ARBA00023237"/>
    </source>
</evidence>
<dbReference type="Pfam" id="PF07676">
    <property type="entry name" value="PD40"/>
    <property type="match status" value="4"/>
</dbReference>
<dbReference type="InterPro" id="IPR008969">
    <property type="entry name" value="CarboxyPept-like_regulatory"/>
</dbReference>
<dbReference type="Pfam" id="PF00691">
    <property type="entry name" value="OmpA"/>
    <property type="match status" value="1"/>
</dbReference>
<dbReference type="Pfam" id="PF13181">
    <property type="entry name" value="TPR_8"/>
    <property type="match status" value="1"/>
</dbReference>
<dbReference type="PANTHER" id="PTHR30329">
    <property type="entry name" value="STATOR ELEMENT OF FLAGELLAR MOTOR COMPLEX"/>
    <property type="match status" value="1"/>
</dbReference>
<evidence type="ECO:0000256" key="2">
    <source>
        <dbReference type="ARBA" id="ARBA00023136"/>
    </source>
</evidence>
<feature type="chain" id="PRO_5018055001" evidence="6">
    <location>
        <begin position="22"/>
        <end position="637"/>
    </location>
</feature>
<evidence type="ECO:0000256" key="4">
    <source>
        <dbReference type="PROSITE-ProRule" id="PRU00339"/>
    </source>
</evidence>
<proteinExistence type="predicted"/>
<dbReference type="Gene3D" id="3.30.1330.60">
    <property type="entry name" value="OmpA-like domain"/>
    <property type="match status" value="1"/>
</dbReference>
<dbReference type="OrthoDB" id="9809364at2"/>
<keyword evidence="3" id="KW-0998">Cell outer membrane</keyword>
<dbReference type="AlphaFoldDB" id="A0A3M9NKM0"/>
<dbReference type="EMBL" id="RJJR01000004">
    <property type="protein sequence ID" value="RNI38015.1"/>
    <property type="molecule type" value="Genomic_DNA"/>
</dbReference>
<dbReference type="SUPFAM" id="SSF82171">
    <property type="entry name" value="DPP6 N-terminal domain-like"/>
    <property type="match status" value="1"/>
</dbReference>
<name>A0A3M9NKM0_9BACT</name>
<comment type="subcellular location">
    <subcellularLocation>
        <location evidence="1">Cell outer membrane</location>
    </subcellularLocation>
</comment>
<evidence type="ECO:0000256" key="6">
    <source>
        <dbReference type="SAM" id="SignalP"/>
    </source>
</evidence>
<keyword evidence="9" id="KW-1185">Reference proteome</keyword>
<dbReference type="PROSITE" id="PS51123">
    <property type="entry name" value="OMPA_2"/>
    <property type="match status" value="1"/>
</dbReference>
<dbReference type="Gene3D" id="1.25.40.10">
    <property type="entry name" value="Tetratricopeptide repeat domain"/>
    <property type="match status" value="1"/>
</dbReference>
<dbReference type="CDD" id="cd07185">
    <property type="entry name" value="OmpA_C-like"/>
    <property type="match status" value="1"/>
</dbReference>
<dbReference type="Gene3D" id="2.60.40.1120">
    <property type="entry name" value="Carboxypeptidase-like, regulatory domain"/>
    <property type="match status" value="1"/>
</dbReference>
<protein>
    <submittedName>
        <fullName evidence="8">Flagellar motor protein MotB</fullName>
    </submittedName>
</protein>
<organism evidence="8 9">
    <name type="scientific">Hanamia caeni</name>
    <dbReference type="NCBI Taxonomy" id="2294116"/>
    <lineage>
        <taxon>Bacteria</taxon>
        <taxon>Pseudomonadati</taxon>
        <taxon>Bacteroidota</taxon>
        <taxon>Chitinophagia</taxon>
        <taxon>Chitinophagales</taxon>
        <taxon>Chitinophagaceae</taxon>
        <taxon>Hanamia</taxon>
    </lineage>
</organism>
<dbReference type="InterPro" id="IPR011990">
    <property type="entry name" value="TPR-like_helical_dom_sf"/>
</dbReference>
<dbReference type="Proteomes" id="UP000267223">
    <property type="component" value="Unassembled WGS sequence"/>
</dbReference>
<keyword evidence="8" id="KW-0969">Cilium</keyword>
<keyword evidence="8" id="KW-0282">Flagellum</keyword>
<evidence type="ECO:0000313" key="8">
    <source>
        <dbReference type="EMBL" id="RNI38015.1"/>
    </source>
</evidence>
<reference evidence="8 9" key="1">
    <citation type="submission" date="2018-11" db="EMBL/GenBank/DDBJ databases">
        <title>Draft genome sequence of Ferruginibacter sp. BO-59.</title>
        <authorList>
            <person name="Im W.T."/>
        </authorList>
    </citation>
    <scope>NUCLEOTIDE SEQUENCE [LARGE SCALE GENOMIC DNA]</scope>
    <source>
        <strain evidence="8 9">BO-59</strain>
    </source>
</reference>
<gene>
    <name evidence="8" type="ORF">EFY79_07225</name>
</gene>
<sequence length="637" mass="71477">MHKFSIIIIFCFLSFVSNSQGYDPMKINKKAITIYTLAINKAQNGDYTSAIKMIGESLKISPNYLDAYLSLGGIYADMNDYQQSVSNFEKAFAIDSAFARDYYLPYSISLAGCGRFEDALKAVTTFLSSPKLNDRSIRAGEFRKKTYEFAINYANTHPEKNYVFAPQNLGDSINTSDLEYFPSLTIDGKKFIFTRRIQNKETFYESDRVNGVWGKAFPLQGKINSNEYNVGAQNISQDGEWLVFTGCNFPQGNGSCDIYISFLTKNGWSEPQNLGRNINTEFWESTPSLSPDKRDLYFSSSRPGGFGGRDIWVSHRTETGWTVPENLGAEINTAGDESTPFIHADNQTLYFNSSGLPGYSEKPDLFVTRKQADGKWSKPENLGYPINTIGDEGSMIVAADGKTAYYSSDKTDSKGGLDIYTFELRKDLRPLKTLWAEGKVYDNKTKAGLPSTVVLTDVDTRQTISKLQTDEEGNYLVTIPVGKNYAFNVHRKGYLFYSQNYDMSNISSDSVYHVDIPLEPIEANAKVILKNVFFDTKKTDLKPESISELDNVVRLMNENPNMKIQINGYTDNVGTAADNIKLSTGRALAVVNYLLYKGVRKERLSYKGFGEADPIATNETDEGRAMNRRTELRVVSN</sequence>
<dbReference type="InterPro" id="IPR036737">
    <property type="entry name" value="OmpA-like_sf"/>
</dbReference>
<accession>A0A3M9NKM0</accession>
<dbReference type="Gene3D" id="2.120.10.30">
    <property type="entry name" value="TolB, C-terminal domain"/>
    <property type="match status" value="1"/>
</dbReference>
<evidence type="ECO:0000256" key="5">
    <source>
        <dbReference type="PROSITE-ProRule" id="PRU00473"/>
    </source>
</evidence>
<dbReference type="InterPro" id="IPR006665">
    <property type="entry name" value="OmpA-like"/>
</dbReference>
<dbReference type="SMART" id="SM00028">
    <property type="entry name" value="TPR"/>
    <property type="match status" value="2"/>
</dbReference>
<dbReference type="InterPro" id="IPR006664">
    <property type="entry name" value="OMP_bac"/>
</dbReference>
<dbReference type="PANTHER" id="PTHR30329:SF21">
    <property type="entry name" value="LIPOPROTEIN YIAD-RELATED"/>
    <property type="match status" value="1"/>
</dbReference>
<feature type="repeat" description="TPR" evidence="4">
    <location>
        <begin position="65"/>
        <end position="98"/>
    </location>
</feature>
<dbReference type="PROSITE" id="PS50005">
    <property type="entry name" value="TPR"/>
    <property type="match status" value="1"/>
</dbReference>
<keyword evidence="8" id="KW-0966">Cell projection</keyword>
<dbReference type="GO" id="GO:0009279">
    <property type="term" value="C:cell outer membrane"/>
    <property type="evidence" value="ECO:0007669"/>
    <property type="project" value="UniProtKB-SubCell"/>
</dbReference>
<dbReference type="InterPro" id="IPR019734">
    <property type="entry name" value="TPR_rpt"/>
</dbReference>
<keyword evidence="4" id="KW-0802">TPR repeat</keyword>
<dbReference type="InterPro" id="IPR011659">
    <property type="entry name" value="WD40"/>
</dbReference>
<keyword evidence="2 5" id="KW-0472">Membrane</keyword>
<comment type="caution">
    <text evidence="8">The sequence shown here is derived from an EMBL/GenBank/DDBJ whole genome shotgun (WGS) entry which is preliminary data.</text>
</comment>
<feature type="signal peptide" evidence="6">
    <location>
        <begin position="1"/>
        <end position="21"/>
    </location>
</feature>